<keyword evidence="3" id="KW-1185">Reference proteome</keyword>
<gene>
    <name evidence="2" type="ORF">BEWA_040270</name>
</gene>
<accession>L1LFD7</accession>
<dbReference type="OrthoDB" id="360637at2759"/>
<dbReference type="EMBL" id="ACOU01000002">
    <property type="protein sequence ID" value="EKX73989.1"/>
    <property type="molecule type" value="Genomic_DNA"/>
</dbReference>
<name>L1LFD7_THEEQ</name>
<dbReference type="KEGG" id="beq:BEWA_040270"/>
<evidence type="ECO:0000256" key="1">
    <source>
        <dbReference type="SAM" id="MobiDB-lite"/>
    </source>
</evidence>
<sequence length="385" mass="44817">MEEEIGRELSQSEDESKLERRTSHTHRSSKGSYRNIKSHVRSQLLHLGKRLIAENTVDSHNEALKIASIFLESIPPRGYVPEDLFTFIVSIFHIHYQDESCARLFTKFLSMAAATTPNLRPLVLEHSVRFLASRGDYDGVLEEIQRRCSEWNLEKHEIAKHYRWVAKNIDSFRDFEPENTSQEFKIELEDVLVTYLKHRRLPNFVLLAIYTEIYGSDGLRLINEYIQEFPKIFYLRINRIFLHIQHESLIPPNVLEDDILKLVPLSSYSLASFDFLWCLKSHVGTENLICTLFDAMVAVPHLKRVWELFFTALVEGVQTKGWDEVEKIIETILAGSTARIYNNFTPMGCILAKIPKDCTLYYLATAPFILKNMERFKELVNVVEM</sequence>
<evidence type="ECO:0000313" key="2">
    <source>
        <dbReference type="EMBL" id="EKX73989.1"/>
    </source>
</evidence>
<protein>
    <submittedName>
        <fullName evidence="2">Uncharacterized protein</fullName>
    </submittedName>
</protein>
<dbReference type="AlphaFoldDB" id="L1LFD7"/>
<dbReference type="Proteomes" id="UP000031512">
    <property type="component" value="Unassembled WGS sequence"/>
</dbReference>
<dbReference type="RefSeq" id="XP_004833441.1">
    <property type="nucleotide sequence ID" value="XM_004833384.1"/>
</dbReference>
<reference evidence="2 3" key="1">
    <citation type="journal article" date="2012" name="BMC Genomics">
        <title>Comparative genomic analysis and phylogenetic position of Theileria equi.</title>
        <authorList>
            <person name="Kappmeyer L.S."/>
            <person name="Thiagarajan M."/>
            <person name="Herndon D.R."/>
            <person name="Ramsay J.D."/>
            <person name="Caler E."/>
            <person name="Djikeng A."/>
            <person name="Gillespie J.J."/>
            <person name="Lau A.O."/>
            <person name="Roalson E.H."/>
            <person name="Silva J.C."/>
            <person name="Silva M.G."/>
            <person name="Suarez C.E."/>
            <person name="Ueti M.W."/>
            <person name="Nene V.M."/>
            <person name="Mealey R.H."/>
            <person name="Knowles D.P."/>
            <person name="Brayton K.A."/>
        </authorList>
    </citation>
    <scope>NUCLEOTIDE SEQUENCE [LARGE SCALE GENOMIC DNA]</scope>
    <source>
        <strain evidence="2 3">WA</strain>
    </source>
</reference>
<comment type="caution">
    <text evidence="2">The sequence shown here is derived from an EMBL/GenBank/DDBJ whole genome shotgun (WGS) entry which is preliminary data.</text>
</comment>
<feature type="region of interest" description="Disordered" evidence="1">
    <location>
        <begin position="1"/>
        <end position="33"/>
    </location>
</feature>
<dbReference type="eggNOG" id="ENOG502QX4J">
    <property type="taxonomic scope" value="Eukaryota"/>
</dbReference>
<proteinExistence type="predicted"/>
<dbReference type="GeneID" id="15807437"/>
<dbReference type="VEuPathDB" id="PiroplasmaDB:BEWA_040270"/>
<evidence type="ECO:0000313" key="3">
    <source>
        <dbReference type="Proteomes" id="UP000031512"/>
    </source>
</evidence>
<organism evidence="2 3">
    <name type="scientific">Theileria equi strain WA</name>
    <dbReference type="NCBI Taxonomy" id="1537102"/>
    <lineage>
        <taxon>Eukaryota</taxon>
        <taxon>Sar</taxon>
        <taxon>Alveolata</taxon>
        <taxon>Apicomplexa</taxon>
        <taxon>Aconoidasida</taxon>
        <taxon>Piroplasmida</taxon>
        <taxon>Theileriidae</taxon>
        <taxon>Theileria</taxon>
    </lineage>
</organism>